<dbReference type="Gene3D" id="3.30.565.10">
    <property type="entry name" value="Histidine kinase-like ATPase, C-terminal domain"/>
    <property type="match status" value="1"/>
</dbReference>
<keyword evidence="4" id="KW-0143">Chaperone</keyword>
<keyword evidence="3 6" id="KW-0067">ATP-binding</keyword>
<keyword evidence="2 6" id="KW-0547">Nucleotide-binding</keyword>
<evidence type="ECO:0000256" key="1">
    <source>
        <dbReference type="ARBA" id="ARBA00008239"/>
    </source>
</evidence>
<feature type="binding site" evidence="6">
    <location>
        <begin position="203"/>
        <end position="208"/>
    </location>
    <ligand>
        <name>ATP</name>
        <dbReference type="ChEBI" id="CHEBI:30616"/>
    </ligand>
</feature>
<name>A0A5S6R027_TRIMR</name>
<dbReference type="GO" id="GO:0051082">
    <property type="term" value="F:unfolded protein binding"/>
    <property type="evidence" value="ECO:0007669"/>
    <property type="project" value="InterPro"/>
</dbReference>
<sequence>MMNRLPSRLWFVLLIVVPLAILLGPSSSVRAEENEEHEEPTVNPDLGKHTEGSRTDDETVQREEEAIKIDGLNVAEMKELREQAEHHSFQAEVSRMMKLIINSLYKNKEIFLRELISNSSDALDKIRLLSLTNPSVLDSEKELAVKIKADKENHVLHVIDTGIGMTKMDLVSNLGTIAKSGTSDFVSKFMEATPAEQQDLIGQFGVGFYSGFLVADRIVVTSKHNDDEQHIWESDAGSFSVVQDPRKDHQLSRGTIVSLHIKEESRNFLELDVLEELVKKYSQFINFNIYLWKSKTVEVKETEEVDEKEETVDDEEGKVEDVKEEKPKAKTTKKTVWDWELINDTKPIWLRKRDQIEDNDYVEFYKSLTRSSEPPLTYTHFTAEGEVSFKSILFIPDKAPSDMYRDYSRKTQNIKLYVRRVFISDDFEDFMPKYLSFVKGIVDSDDLPLNVSRETLQQNKLIKVIKKKLVRKLLDLLKKLPADKFERFWKEYGNALKMGVFEDPSNRTRLSKLIRFQSSHHPSNLTSLGEYVERMSERQKVIYYLAGTSREEVESSPFVERLLKKGIEVLYLVDPVDEYCMNSLPEFDGKKFQNVAKEGLDLEMGEKGKERQEQMEKEFSDLIVWLKDSALKDKIEKAVISQRLTKSPCALVASAWGWSGNMERLMRSQAYSKSHDPTHEYYLKEKKVLEINPYHPVIKELKQRIDADKDDKLAVSTARLLFDAATLRSGYLLRNSADFADRIDMMLKSALNLNPEEMAEEFEEEREEDLPPIPKEEPIDLDTYVPHFMKDEEQKEEEKPEEHSEL</sequence>
<evidence type="ECO:0000313" key="9">
    <source>
        <dbReference type="Proteomes" id="UP000046395"/>
    </source>
</evidence>
<dbReference type="InterPro" id="IPR037196">
    <property type="entry name" value="HSP90_C"/>
</dbReference>
<dbReference type="Gene3D" id="3.40.50.11260">
    <property type="match status" value="1"/>
</dbReference>
<dbReference type="InterPro" id="IPR001404">
    <property type="entry name" value="Hsp90_fam"/>
</dbReference>
<evidence type="ECO:0000256" key="5">
    <source>
        <dbReference type="ARBA" id="ARBA00070817"/>
    </source>
</evidence>
<dbReference type="Gene3D" id="3.30.230.80">
    <property type="match status" value="1"/>
</dbReference>
<evidence type="ECO:0000256" key="8">
    <source>
        <dbReference type="SAM" id="SignalP"/>
    </source>
</evidence>
<evidence type="ECO:0000256" key="4">
    <source>
        <dbReference type="ARBA" id="ARBA00023186"/>
    </source>
</evidence>
<dbReference type="HAMAP" id="MF_00505">
    <property type="entry name" value="HSP90"/>
    <property type="match status" value="1"/>
</dbReference>
<dbReference type="PIRSF" id="PIRSF002583">
    <property type="entry name" value="Hsp90"/>
    <property type="match status" value="1"/>
</dbReference>
<dbReference type="InterPro" id="IPR019805">
    <property type="entry name" value="Heat_shock_protein_90_CS"/>
</dbReference>
<evidence type="ECO:0000256" key="3">
    <source>
        <dbReference type="ARBA" id="ARBA00022840"/>
    </source>
</evidence>
<protein>
    <recommendedName>
        <fullName evidence="5">Heat shock protein 90</fullName>
    </recommendedName>
</protein>
<feature type="compositionally biased region" description="Basic and acidic residues" evidence="7">
    <location>
        <begin position="788"/>
        <end position="806"/>
    </location>
</feature>
<dbReference type="STRING" id="70415.A0A5S6R027"/>
<feature type="chain" id="PRO_5024382210" description="Heat shock protein 90" evidence="8">
    <location>
        <begin position="32"/>
        <end position="806"/>
    </location>
</feature>
<dbReference type="SUPFAM" id="SSF110942">
    <property type="entry name" value="HSP90 C-terminal domain"/>
    <property type="match status" value="1"/>
</dbReference>
<dbReference type="InterPro" id="IPR036890">
    <property type="entry name" value="HATPase_C_sf"/>
</dbReference>
<dbReference type="CDD" id="cd16927">
    <property type="entry name" value="HATPase_Hsp90-like"/>
    <property type="match status" value="1"/>
</dbReference>
<dbReference type="PRINTS" id="PR00775">
    <property type="entry name" value="HEATSHOCK90"/>
</dbReference>
<feature type="binding site" evidence="6">
    <location>
        <position position="255"/>
    </location>
    <ligand>
        <name>ATP</name>
        <dbReference type="ChEBI" id="CHEBI:30616"/>
    </ligand>
</feature>
<dbReference type="GO" id="GO:0016887">
    <property type="term" value="F:ATP hydrolysis activity"/>
    <property type="evidence" value="ECO:0007669"/>
    <property type="project" value="InterPro"/>
</dbReference>
<dbReference type="FunFam" id="3.30.230.80:FF:000001">
    <property type="entry name" value="Heat shock protein 90 alpha"/>
    <property type="match status" value="1"/>
</dbReference>
<feature type="region of interest" description="Disordered" evidence="7">
    <location>
        <begin position="30"/>
        <end position="62"/>
    </location>
</feature>
<evidence type="ECO:0000256" key="7">
    <source>
        <dbReference type="SAM" id="MobiDB-lite"/>
    </source>
</evidence>
<feature type="binding site" evidence="6">
    <location>
        <position position="453"/>
    </location>
    <ligand>
        <name>ATP</name>
        <dbReference type="ChEBI" id="CHEBI:30616"/>
    </ligand>
</feature>
<dbReference type="WBParaSite" id="TMUE_3000012860.1">
    <property type="protein sequence ID" value="TMUE_3000012860.1"/>
    <property type="gene ID" value="WBGene00285537"/>
</dbReference>
<evidence type="ECO:0000256" key="6">
    <source>
        <dbReference type="PIRSR" id="PIRSR002583-1"/>
    </source>
</evidence>
<dbReference type="PANTHER" id="PTHR11528">
    <property type="entry name" value="HEAT SHOCK PROTEIN 90 FAMILY MEMBER"/>
    <property type="match status" value="1"/>
</dbReference>
<feature type="binding site" evidence="6">
    <location>
        <position position="173"/>
    </location>
    <ligand>
        <name>ATP</name>
        <dbReference type="ChEBI" id="CHEBI:30616"/>
    </ligand>
</feature>
<feature type="binding site" evidence="6">
    <location>
        <position position="114"/>
    </location>
    <ligand>
        <name>ATP</name>
        <dbReference type="ChEBI" id="CHEBI:30616"/>
    </ligand>
</feature>
<feature type="signal peptide" evidence="8">
    <location>
        <begin position="1"/>
        <end position="31"/>
    </location>
</feature>
<dbReference type="FunFam" id="1.20.120.790:FF:000001">
    <property type="entry name" value="Heat shock protein 90 alpha"/>
    <property type="match status" value="1"/>
</dbReference>
<dbReference type="FunFam" id="3.30.565.10:FF:000005">
    <property type="entry name" value="Heat shock protein 90"/>
    <property type="match status" value="1"/>
</dbReference>
<dbReference type="InterPro" id="IPR020568">
    <property type="entry name" value="Ribosomal_Su5_D2-typ_SF"/>
</dbReference>
<feature type="binding site" evidence="6">
    <location>
        <position position="118"/>
    </location>
    <ligand>
        <name>ATP</name>
        <dbReference type="ChEBI" id="CHEBI:30616"/>
    </ligand>
</feature>
<dbReference type="FunFam" id="3.40.50.11260:FF:000003">
    <property type="entry name" value="Heat shock protein 90"/>
    <property type="match status" value="1"/>
</dbReference>
<evidence type="ECO:0000313" key="10">
    <source>
        <dbReference type="WBParaSite" id="TMUE_3000012860.1"/>
    </source>
</evidence>
<dbReference type="GO" id="GO:0005524">
    <property type="term" value="F:ATP binding"/>
    <property type="evidence" value="ECO:0007669"/>
    <property type="project" value="UniProtKB-KW"/>
</dbReference>
<proteinExistence type="inferred from homology"/>
<accession>A0A5S6R027</accession>
<dbReference type="Proteomes" id="UP000046395">
    <property type="component" value="Unassembled WGS sequence"/>
</dbReference>
<feature type="compositionally biased region" description="Acidic residues" evidence="7">
    <location>
        <begin position="758"/>
        <end position="770"/>
    </location>
</feature>
<dbReference type="NCBIfam" id="NF003555">
    <property type="entry name" value="PRK05218.1"/>
    <property type="match status" value="1"/>
</dbReference>
<dbReference type="SUPFAM" id="SSF55874">
    <property type="entry name" value="ATPase domain of HSP90 chaperone/DNA topoisomerase II/histidine kinase"/>
    <property type="match status" value="1"/>
</dbReference>
<organism evidence="9 10">
    <name type="scientific">Trichuris muris</name>
    <name type="common">Mouse whipworm</name>
    <dbReference type="NCBI Taxonomy" id="70415"/>
    <lineage>
        <taxon>Eukaryota</taxon>
        <taxon>Metazoa</taxon>
        <taxon>Ecdysozoa</taxon>
        <taxon>Nematoda</taxon>
        <taxon>Enoplea</taxon>
        <taxon>Dorylaimia</taxon>
        <taxon>Trichinellida</taxon>
        <taxon>Trichuridae</taxon>
        <taxon>Trichuris</taxon>
    </lineage>
</organism>
<dbReference type="Pfam" id="PF00183">
    <property type="entry name" value="HSP90"/>
    <property type="match status" value="1"/>
</dbReference>
<feature type="binding site" evidence="6">
    <location>
        <position position="165"/>
    </location>
    <ligand>
        <name>ATP</name>
        <dbReference type="ChEBI" id="CHEBI:30616"/>
    </ligand>
</feature>
<dbReference type="GO" id="GO:0140662">
    <property type="term" value="F:ATP-dependent protein folding chaperone"/>
    <property type="evidence" value="ECO:0007669"/>
    <property type="project" value="InterPro"/>
</dbReference>
<feature type="compositionally biased region" description="Basic and acidic residues" evidence="7">
    <location>
        <begin position="46"/>
        <end position="62"/>
    </location>
</feature>
<feature type="binding site" evidence="6">
    <location>
        <position position="160"/>
    </location>
    <ligand>
        <name>ATP</name>
        <dbReference type="ChEBI" id="CHEBI:30616"/>
    </ligand>
</feature>
<comment type="similarity">
    <text evidence="1">Belongs to the heat shock protein 90 family.</text>
</comment>
<dbReference type="AlphaFoldDB" id="A0A5S6R027"/>
<dbReference type="Gene3D" id="1.20.120.790">
    <property type="entry name" value="Heat shock protein 90, C-terminal domain"/>
    <property type="match status" value="1"/>
</dbReference>
<dbReference type="PROSITE" id="PS00298">
    <property type="entry name" value="HSP90"/>
    <property type="match status" value="1"/>
</dbReference>
<dbReference type="Pfam" id="PF13589">
    <property type="entry name" value="HATPase_c_3"/>
    <property type="match status" value="1"/>
</dbReference>
<evidence type="ECO:0000256" key="2">
    <source>
        <dbReference type="ARBA" id="ARBA00022741"/>
    </source>
</evidence>
<feature type="binding site" evidence="6">
    <location>
        <position position="179"/>
    </location>
    <ligand>
        <name>ATP</name>
        <dbReference type="ChEBI" id="CHEBI:30616"/>
    </ligand>
</feature>
<dbReference type="InterPro" id="IPR020575">
    <property type="entry name" value="Hsp90_N"/>
</dbReference>
<keyword evidence="8" id="KW-0732">Signal</keyword>
<feature type="region of interest" description="Disordered" evidence="7">
    <location>
        <begin position="758"/>
        <end position="806"/>
    </location>
</feature>
<reference evidence="10" key="1">
    <citation type="submission" date="2019-12" db="UniProtKB">
        <authorList>
            <consortium name="WormBaseParasite"/>
        </authorList>
    </citation>
    <scope>IDENTIFICATION</scope>
</reference>
<dbReference type="SUPFAM" id="SSF54211">
    <property type="entry name" value="Ribosomal protein S5 domain 2-like"/>
    <property type="match status" value="1"/>
</dbReference>
<keyword evidence="9" id="KW-1185">Reference proteome</keyword>
<feature type="binding site" evidence="6">
    <location>
        <begin position="180"/>
        <end position="181"/>
    </location>
    <ligand>
        <name>ATP</name>
        <dbReference type="ChEBI" id="CHEBI:30616"/>
    </ligand>
</feature>
<dbReference type="GO" id="GO:0101031">
    <property type="term" value="C:protein folding chaperone complex"/>
    <property type="evidence" value="ECO:0007669"/>
    <property type="project" value="UniProtKB-ARBA"/>
</dbReference>